<evidence type="ECO:0000256" key="1">
    <source>
        <dbReference type="ARBA" id="ARBA00004429"/>
    </source>
</evidence>
<feature type="domain" description="ABC transmembrane type-1" evidence="9">
    <location>
        <begin position="1"/>
        <end position="86"/>
    </location>
</feature>
<feature type="transmembrane region" description="Helical" evidence="8">
    <location>
        <begin position="66"/>
        <end position="86"/>
    </location>
</feature>
<feature type="transmembrane region" description="Helical" evidence="8">
    <location>
        <begin position="21"/>
        <end position="46"/>
    </location>
</feature>
<dbReference type="InterPro" id="IPR000515">
    <property type="entry name" value="MetI-like"/>
</dbReference>
<accession>A0A5Q2TSR3</accession>
<keyword evidence="5 8" id="KW-0812">Transmembrane</keyword>
<evidence type="ECO:0000256" key="6">
    <source>
        <dbReference type="ARBA" id="ARBA00022989"/>
    </source>
</evidence>
<evidence type="ECO:0000256" key="7">
    <source>
        <dbReference type="ARBA" id="ARBA00023136"/>
    </source>
</evidence>
<dbReference type="InterPro" id="IPR035906">
    <property type="entry name" value="MetI-like_sf"/>
</dbReference>
<dbReference type="GO" id="GO:0005886">
    <property type="term" value="C:plasma membrane"/>
    <property type="evidence" value="ECO:0007669"/>
    <property type="project" value="UniProtKB-SubCell"/>
</dbReference>
<dbReference type="Proteomes" id="UP000339690">
    <property type="component" value="Chromosome"/>
</dbReference>
<evidence type="ECO:0000256" key="5">
    <source>
        <dbReference type="ARBA" id="ARBA00022692"/>
    </source>
</evidence>
<dbReference type="AlphaFoldDB" id="A0A5Q2TSR3"/>
<organism evidence="10 11">
    <name type="scientific">Gracilibacillus salitolerans</name>
    <dbReference type="NCBI Taxonomy" id="2663022"/>
    <lineage>
        <taxon>Bacteria</taxon>
        <taxon>Bacillati</taxon>
        <taxon>Bacillota</taxon>
        <taxon>Bacilli</taxon>
        <taxon>Bacillales</taxon>
        <taxon>Bacillaceae</taxon>
        <taxon>Gracilibacillus</taxon>
    </lineage>
</organism>
<dbReference type="KEGG" id="grc:GI584_19775"/>
<keyword evidence="6 8" id="KW-1133">Transmembrane helix</keyword>
<comment type="similarity">
    <text evidence="8">Belongs to the binding-protein-dependent transport system permease family.</text>
</comment>
<dbReference type="GO" id="GO:0055085">
    <property type="term" value="P:transmembrane transport"/>
    <property type="evidence" value="ECO:0007669"/>
    <property type="project" value="InterPro"/>
</dbReference>
<proteinExistence type="inferred from homology"/>
<reference evidence="10 11" key="1">
    <citation type="submission" date="2019-11" db="EMBL/GenBank/DDBJ databases">
        <title>Gracilibacillus salitolerans sp. nov., a moderate halophile isolated from a saline soil in northwest China.</title>
        <authorList>
            <person name="Gan L."/>
        </authorList>
    </citation>
    <scope>NUCLEOTIDE SEQUENCE [LARGE SCALE GENOMIC DNA]</scope>
    <source>
        <strain evidence="10 11">SCU50</strain>
    </source>
</reference>
<dbReference type="PANTHER" id="PTHR43357">
    <property type="entry name" value="INNER MEMBRANE ABC TRANSPORTER PERMEASE PROTEIN YDCV"/>
    <property type="match status" value="1"/>
</dbReference>
<dbReference type="PANTHER" id="PTHR43357:SF4">
    <property type="entry name" value="INNER MEMBRANE ABC TRANSPORTER PERMEASE PROTEIN YDCV"/>
    <property type="match status" value="1"/>
</dbReference>
<comment type="subcellular location">
    <subcellularLocation>
        <location evidence="1">Cell inner membrane</location>
        <topology evidence="1">Multi-pass membrane protein</topology>
    </subcellularLocation>
    <subcellularLocation>
        <location evidence="8">Cell membrane</location>
        <topology evidence="8">Multi-pass membrane protein</topology>
    </subcellularLocation>
</comment>
<keyword evidence="2 8" id="KW-0813">Transport</keyword>
<gene>
    <name evidence="10" type="ORF">GI584_19775</name>
</gene>
<dbReference type="SUPFAM" id="SSF161098">
    <property type="entry name" value="MetI-like"/>
    <property type="match status" value="1"/>
</dbReference>
<keyword evidence="7 8" id="KW-0472">Membrane</keyword>
<keyword evidence="11" id="KW-1185">Reference proteome</keyword>
<dbReference type="CDD" id="cd06261">
    <property type="entry name" value="TM_PBP2"/>
    <property type="match status" value="1"/>
</dbReference>
<dbReference type="Gene3D" id="1.10.3720.10">
    <property type="entry name" value="MetI-like"/>
    <property type="match status" value="1"/>
</dbReference>
<keyword evidence="4" id="KW-0997">Cell inner membrane</keyword>
<evidence type="ECO:0000256" key="8">
    <source>
        <dbReference type="RuleBase" id="RU363032"/>
    </source>
</evidence>
<keyword evidence="3" id="KW-1003">Cell membrane</keyword>
<dbReference type="Pfam" id="PF00528">
    <property type="entry name" value="BPD_transp_1"/>
    <property type="match status" value="1"/>
</dbReference>
<sequence length="96" mass="10323">MSLGAGPIRTFFQVTIPNIKPGIMAGAVFAGVTSFGEVFVSVFVTSPQFVTVPVRIFNYVEQTFDPVINAVSVVFILIAVIALIIIEKTISLTKAF</sequence>
<evidence type="ECO:0000313" key="10">
    <source>
        <dbReference type="EMBL" id="QGH37073.1"/>
    </source>
</evidence>
<dbReference type="PROSITE" id="PS50928">
    <property type="entry name" value="ABC_TM1"/>
    <property type="match status" value="1"/>
</dbReference>
<evidence type="ECO:0000256" key="2">
    <source>
        <dbReference type="ARBA" id="ARBA00022448"/>
    </source>
</evidence>
<dbReference type="EMBL" id="CP045915">
    <property type="protein sequence ID" value="QGH37073.1"/>
    <property type="molecule type" value="Genomic_DNA"/>
</dbReference>
<evidence type="ECO:0000256" key="4">
    <source>
        <dbReference type="ARBA" id="ARBA00022519"/>
    </source>
</evidence>
<evidence type="ECO:0000256" key="3">
    <source>
        <dbReference type="ARBA" id="ARBA00022475"/>
    </source>
</evidence>
<name>A0A5Q2TSR3_9BACI</name>
<protein>
    <submittedName>
        <fullName evidence="10">ABC transporter permease subunit</fullName>
    </submittedName>
</protein>
<evidence type="ECO:0000259" key="9">
    <source>
        <dbReference type="PROSITE" id="PS50928"/>
    </source>
</evidence>
<evidence type="ECO:0000313" key="11">
    <source>
        <dbReference type="Proteomes" id="UP000339690"/>
    </source>
</evidence>